<keyword evidence="2 5" id="KW-0238">DNA-binding</keyword>
<keyword evidence="6" id="KW-1185">Reference proteome</keyword>
<evidence type="ECO:0000256" key="2">
    <source>
        <dbReference type="ARBA" id="ARBA00023125"/>
    </source>
</evidence>
<dbReference type="GO" id="GO:0003677">
    <property type="term" value="F:DNA binding"/>
    <property type="evidence" value="ECO:0007669"/>
    <property type="project" value="UniProtKB-KW"/>
</dbReference>
<comment type="caution">
    <text evidence="5">The sequence shown here is derived from an EMBL/GenBank/DDBJ whole genome shotgun (WGS) entry which is preliminary data.</text>
</comment>
<dbReference type="InterPro" id="IPR000843">
    <property type="entry name" value="HTH_LacI"/>
</dbReference>
<accession>A0ABW4L9T1</accession>
<feature type="domain" description="HTH lacI-type" evidence="4">
    <location>
        <begin position="2"/>
        <end position="56"/>
    </location>
</feature>
<dbReference type="CDD" id="cd01392">
    <property type="entry name" value="HTH_LacI"/>
    <property type="match status" value="1"/>
</dbReference>
<dbReference type="SUPFAM" id="SSF47413">
    <property type="entry name" value="lambda repressor-like DNA-binding domains"/>
    <property type="match status" value="1"/>
</dbReference>
<dbReference type="PROSITE" id="PS00356">
    <property type="entry name" value="HTH_LACI_1"/>
    <property type="match status" value="1"/>
</dbReference>
<dbReference type="InterPro" id="IPR010982">
    <property type="entry name" value="Lambda_DNA-bd_dom_sf"/>
</dbReference>
<name>A0ABW4L9T1_9MICO</name>
<dbReference type="Gene3D" id="1.10.260.40">
    <property type="entry name" value="lambda repressor-like DNA-binding domains"/>
    <property type="match status" value="1"/>
</dbReference>
<evidence type="ECO:0000313" key="5">
    <source>
        <dbReference type="EMBL" id="MFD1719664.1"/>
    </source>
</evidence>
<dbReference type="CDD" id="cd06267">
    <property type="entry name" value="PBP1_LacI_sugar_binding-like"/>
    <property type="match status" value="1"/>
</dbReference>
<gene>
    <name evidence="5" type="ORF">ACFSE6_17600</name>
</gene>
<dbReference type="Proteomes" id="UP001597277">
    <property type="component" value="Unassembled WGS sequence"/>
</dbReference>
<dbReference type="EMBL" id="JBHUEE010000011">
    <property type="protein sequence ID" value="MFD1719664.1"/>
    <property type="molecule type" value="Genomic_DNA"/>
</dbReference>
<dbReference type="InterPro" id="IPR028082">
    <property type="entry name" value="Peripla_BP_I"/>
</dbReference>
<dbReference type="Pfam" id="PF13377">
    <property type="entry name" value="Peripla_BP_3"/>
    <property type="match status" value="1"/>
</dbReference>
<dbReference type="InterPro" id="IPR046335">
    <property type="entry name" value="LacI/GalR-like_sensor"/>
</dbReference>
<keyword evidence="1" id="KW-0805">Transcription regulation</keyword>
<keyword evidence="3" id="KW-0804">Transcription</keyword>
<evidence type="ECO:0000256" key="1">
    <source>
        <dbReference type="ARBA" id="ARBA00023015"/>
    </source>
</evidence>
<dbReference type="PROSITE" id="PS50932">
    <property type="entry name" value="HTH_LACI_2"/>
    <property type="match status" value="1"/>
</dbReference>
<evidence type="ECO:0000313" key="6">
    <source>
        <dbReference type="Proteomes" id="UP001597277"/>
    </source>
</evidence>
<evidence type="ECO:0000256" key="3">
    <source>
        <dbReference type="ARBA" id="ARBA00023163"/>
    </source>
</evidence>
<sequence length="319" mass="32685">MPTLSDVADRAGVSKATASRALGRPELVAPGTVSRVERAAAELGFVPNRAARSLARGRTGILAVVVPTLENLFFAPIIAGAQERAADSDLHLTVAVYELADGADLLGLERLAGQVDGFLMVAPRADDDVVLQAGSFKPTVLVDRERESMTSVVADTAHAFGTLVGGLIEDGHRSVAYLGGPHGSWQNGQRTAAVRAAAAERGADLTVLGPYAATFSSGVAAAEPVLAAGASAVVPYATPIGLGVMFALTSRGLAVPGDVTVSLESDVVQALDLTTAPAIDVDGAELGRTAADMLLDLLDARSQPGERRRLPVAVRPGRG</sequence>
<protein>
    <submittedName>
        <fullName evidence="5">LacI family DNA-binding transcriptional regulator</fullName>
    </submittedName>
</protein>
<dbReference type="Gene3D" id="3.40.50.2300">
    <property type="match status" value="2"/>
</dbReference>
<organism evidence="5 6">
    <name type="scientific">Georgenia deserti</name>
    <dbReference type="NCBI Taxonomy" id="2093781"/>
    <lineage>
        <taxon>Bacteria</taxon>
        <taxon>Bacillati</taxon>
        <taxon>Actinomycetota</taxon>
        <taxon>Actinomycetes</taxon>
        <taxon>Micrococcales</taxon>
        <taxon>Bogoriellaceae</taxon>
        <taxon>Georgenia</taxon>
    </lineage>
</organism>
<dbReference type="PANTHER" id="PTHR30146:SF109">
    <property type="entry name" value="HTH-TYPE TRANSCRIPTIONAL REGULATOR GALS"/>
    <property type="match status" value="1"/>
</dbReference>
<dbReference type="RefSeq" id="WP_388010413.1">
    <property type="nucleotide sequence ID" value="NZ_JBHUEE010000011.1"/>
</dbReference>
<dbReference type="SMART" id="SM00354">
    <property type="entry name" value="HTH_LACI"/>
    <property type="match status" value="1"/>
</dbReference>
<dbReference type="SUPFAM" id="SSF53822">
    <property type="entry name" value="Periplasmic binding protein-like I"/>
    <property type="match status" value="1"/>
</dbReference>
<dbReference type="Pfam" id="PF00356">
    <property type="entry name" value="LacI"/>
    <property type="match status" value="1"/>
</dbReference>
<evidence type="ECO:0000259" key="4">
    <source>
        <dbReference type="PROSITE" id="PS50932"/>
    </source>
</evidence>
<reference evidence="6" key="1">
    <citation type="journal article" date="2019" name="Int. J. Syst. Evol. Microbiol.">
        <title>The Global Catalogue of Microorganisms (GCM) 10K type strain sequencing project: providing services to taxonomists for standard genome sequencing and annotation.</title>
        <authorList>
            <consortium name="The Broad Institute Genomics Platform"/>
            <consortium name="The Broad Institute Genome Sequencing Center for Infectious Disease"/>
            <person name="Wu L."/>
            <person name="Ma J."/>
        </authorList>
    </citation>
    <scope>NUCLEOTIDE SEQUENCE [LARGE SCALE GENOMIC DNA]</scope>
    <source>
        <strain evidence="6">JCM 17130</strain>
    </source>
</reference>
<dbReference type="PANTHER" id="PTHR30146">
    <property type="entry name" value="LACI-RELATED TRANSCRIPTIONAL REPRESSOR"/>
    <property type="match status" value="1"/>
</dbReference>
<proteinExistence type="predicted"/>